<dbReference type="Pfam" id="PF14367">
    <property type="entry name" value="DUF4411"/>
    <property type="match status" value="1"/>
</dbReference>
<dbReference type="InterPro" id="IPR016541">
    <property type="entry name" value="UCP008505"/>
</dbReference>
<dbReference type="RefSeq" id="WP_307684869.1">
    <property type="nucleotide sequence ID" value="NZ_JAUSRD010000004.1"/>
</dbReference>
<dbReference type="AlphaFoldDB" id="A0AAW8CVG8"/>
<organism evidence="1 2">
    <name type="scientific">Variovorax boronicumulans</name>
    <dbReference type="NCBI Taxonomy" id="436515"/>
    <lineage>
        <taxon>Bacteria</taxon>
        <taxon>Pseudomonadati</taxon>
        <taxon>Pseudomonadota</taxon>
        <taxon>Betaproteobacteria</taxon>
        <taxon>Burkholderiales</taxon>
        <taxon>Comamonadaceae</taxon>
        <taxon>Variovorax</taxon>
    </lineage>
</organism>
<reference evidence="1" key="1">
    <citation type="submission" date="2023-07" db="EMBL/GenBank/DDBJ databases">
        <title>Sorghum-associated microbial communities from plants grown in Nebraska, USA.</title>
        <authorList>
            <person name="Schachtman D."/>
        </authorList>
    </citation>
    <scope>NUCLEOTIDE SEQUENCE</scope>
    <source>
        <strain evidence="1">DS3754</strain>
    </source>
</reference>
<evidence type="ECO:0000313" key="1">
    <source>
        <dbReference type="EMBL" id="MDP9893241.1"/>
    </source>
</evidence>
<name>A0AAW8CVG8_9BURK</name>
<gene>
    <name evidence="1" type="ORF">J2W31_002352</name>
</gene>
<dbReference type="EMBL" id="JAUSRD010000004">
    <property type="protein sequence ID" value="MDP9893241.1"/>
    <property type="molecule type" value="Genomic_DNA"/>
</dbReference>
<dbReference type="PIRSF" id="PIRSF008505">
    <property type="entry name" value="UCP008505"/>
    <property type="match status" value="1"/>
</dbReference>
<accession>A0AAW8CVG8</accession>
<protein>
    <recommendedName>
        <fullName evidence="3">DUF4411 domain-containing protein</fullName>
    </recommendedName>
</protein>
<dbReference type="Proteomes" id="UP001242045">
    <property type="component" value="Unassembled WGS sequence"/>
</dbReference>
<evidence type="ECO:0008006" key="3">
    <source>
        <dbReference type="Google" id="ProtNLM"/>
    </source>
</evidence>
<evidence type="ECO:0000313" key="2">
    <source>
        <dbReference type="Proteomes" id="UP001242045"/>
    </source>
</evidence>
<sequence>MHPIQDARYSIDTSSLVHAWSRAYPPKNFISVWDRLESAIDQGVIVASVEVINEIKKKDDELHAWCKDRPPKFCIEIDDAQQALLAEILGKYPRLVDTVKGKSGGDPFVIALAQSYRRSLCIITEEGRGRIDSPKIPDVCQREDLRHLNIMQFIQAEGWEF</sequence>
<proteinExistence type="predicted"/>
<comment type="caution">
    <text evidence="1">The sequence shown here is derived from an EMBL/GenBank/DDBJ whole genome shotgun (WGS) entry which is preliminary data.</text>
</comment>